<accession>A0A4Q4N031</accession>
<sequence>MGYVKRGFMENHLERVHPSALGLTISAPYCPACDTRFASKGLLIDHIMDSHVLARMSSFPARAVSARAPATTSSQPVHDAAIDYGGRTNTVDNQRRVSDDTFALWTADFPTSPVPYLNIPTNFSYLPPADRTAYTHLRAQRFLPPTPMIIDPRVVIQGNADQGHDDNRSGRPEHG</sequence>
<comment type="caution">
    <text evidence="2">The sequence shown here is derived from an EMBL/GenBank/DDBJ whole genome shotgun (WGS) entry which is preliminary data.</text>
</comment>
<dbReference type="PROSITE" id="PS00028">
    <property type="entry name" value="ZINC_FINGER_C2H2_1"/>
    <property type="match status" value="1"/>
</dbReference>
<dbReference type="EMBL" id="PDXD01000079">
    <property type="protein sequence ID" value="RYN63928.1"/>
    <property type="molecule type" value="Genomic_DNA"/>
</dbReference>
<proteinExistence type="predicted"/>
<dbReference type="InterPro" id="IPR013087">
    <property type="entry name" value="Znf_C2H2_type"/>
</dbReference>
<evidence type="ECO:0000313" key="2">
    <source>
        <dbReference type="EMBL" id="RYN63928.1"/>
    </source>
</evidence>
<name>A0A4Q4N031_ALTAL</name>
<gene>
    <name evidence="2" type="ORF">AA0117_g12638</name>
</gene>
<evidence type="ECO:0000313" key="3">
    <source>
        <dbReference type="Proteomes" id="UP000291422"/>
    </source>
</evidence>
<evidence type="ECO:0000259" key="1">
    <source>
        <dbReference type="PROSITE" id="PS00028"/>
    </source>
</evidence>
<feature type="domain" description="C2H2-type" evidence="1">
    <location>
        <begin position="30"/>
        <end position="51"/>
    </location>
</feature>
<reference evidence="3" key="1">
    <citation type="journal article" date="2019" name="bioRxiv">
        <title>Genomics, evolutionary history and diagnostics of the Alternaria alternata species group including apple and Asian pear pathotypes.</title>
        <authorList>
            <person name="Armitage A.D."/>
            <person name="Cockerton H.M."/>
            <person name="Sreenivasaprasad S."/>
            <person name="Woodhall J.W."/>
            <person name="Lane C.R."/>
            <person name="Harrison R.J."/>
            <person name="Clarkson J.P."/>
        </authorList>
    </citation>
    <scope>NUCLEOTIDE SEQUENCE [LARGE SCALE GENOMIC DNA]</scope>
    <source>
        <strain evidence="3">FERA 1177</strain>
    </source>
</reference>
<dbReference type="Proteomes" id="UP000291422">
    <property type="component" value="Unassembled WGS sequence"/>
</dbReference>
<protein>
    <recommendedName>
        <fullName evidence="1">C2H2-type domain-containing protein</fullName>
    </recommendedName>
</protein>
<dbReference type="AlphaFoldDB" id="A0A4Q4N031"/>
<organism evidence="2 3">
    <name type="scientific">Alternaria alternata</name>
    <name type="common">Alternaria rot fungus</name>
    <name type="synonym">Torula alternata</name>
    <dbReference type="NCBI Taxonomy" id="5599"/>
    <lineage>
        <taxon>Eukaryota</taxon>
        <taxon>Fungi</taxon>
        <taxon>Dikarya</taxon>
        <taxon>Ascomycota</taxon>
        <taxon>Pezizomycotina</taxon>
        <taxon>Dothideomycetes</taxon>
        <taxon>Pleosporomycetidae</taxon>
        <taxon>Pleosporales</taxon>
        <taxon>Pleosporineae</taxon>
        <taxon>Pleosporaceae</taxon>
        <taxon>Alternaria</taxon>
        <taxon>Alternaria sect. Alternaria</taxon>
        <taxon>Alternaria alternata complex</taxon>
    </lineage>
</organism>
<dbReference type="VEuPathDB" id="FungiDB:CC77DRAFT_172186"/>